<sequence length="154" mass="16112">MKSASPAGEAHKARAGTRHGACIAGADDGGKCRSGSAGAPASDGKALQFAVICRPDGLAIAEYRGLIREKRPPSVLYYRALVPPDGSCILILRQHAFHPDAWDAVTASSVSPAGLWMARLPAFAIDGPPGKKERCACSRSLPGNRNRSCIISMT</sequence>
<protein>
    <submittedName>
        <fullName evidence="1">Uncharacterized protein</fullName>
    </submittedName>
</protein>
<dbReference type="Proteomes" id="UP000000329">
    <property type="component" value="Chromosome"/>
</dbReference>
<keyword evidence="2" id="KW-1185">Reference proteome</keyword>
<organism evidence="1 2">
    <name type="scientific">Herbaspirillum seropedicae (strain SmR1)</name>
    <dbReference type="NCBI Taxonomy" id="757424"/>
    <lineage>
        <taxon>Bacteria</taxon>
        <taxon>Pseudomonadati</taxon>
        <taxon>Pseudomonadota</taxon>
        <taxon>Betaproteobacteria</taxon>
        <taxon>Burkholderiales</taxon>
        <taxon>Oxalobacteraceae</taxon>
        <taxon>Herbaspirillum</taxon>
    </lineage>
</organism>
<dbReference type="STRING" id="757424.Hsero_0869"/>
<proteinExistence type="predicted"/>
<dbReference type="AlphaFoldDB" id="D8J050"/>
<reference evidence="1 2" key="1">
    <citation type="submission" date="2010-04" db="EMBL/GenBank/DDBJ databases">
        <title>The genome of Herbaspirillum seropedicae SmR1, an endophytic, nitrogen-fixing, plant-growth promoting beta-Proteobacteria.</title>
        <authorList>
            <person name="Pedrosa F.O."/>
            <person name="Monteiro R.A."/>
            <person name="Wassem R."/>
            <person name="Cruz L.M."/>
            <person name="Ayub R.A."/>
            <person name="Colauto N.B."/>
            <person name="Fernandez M.A."/>
            <person name="Fungaro M.H.P."/>
            <person name="Grisard E.C."/>
            <person name="Hungria M."/>
            <person name="Madeira H.M.F."/>
            <person name="Nodari R.O."/>
            <person name="Osaku C.A."/>
            <person name="Petzl-Erler M.L."/>
            <person name="Terenzi H."/>
            <person name="Vieira L.G.E."/>
            <person name="Almeida M.I.M."/>
            <person name="Alves L.R."/>
            <person name="Arantes O.M.N."/>
            <person name="Balsanelli E."/>
            <person name="Barcellos F.G."/>
            <person name="Baura V.A."/>
            <person name="Binde D.R."/>
            <person name="Campo R.J."/>
            <person name="Chubatsu L.S."/>
            <person name="Chueire L.M.O."/>
            <person name="Ciferri R.R."/>
            <person name="Correa L.C."/>
            <person name="da Conceicao Silva J.L."/>
            <person name="Dabul A.N.G."/>
            <person name="Dambros B.P."/>
            <person name="Faoro H."/>
            <person name="Favetti A."/>
            <person name="Friedermann G."/>
            <person name="Furlaneto M.C."/>
            <person name="Gasques L.S."/>
            <person name="Gimenes C.C.T."/>
            <person name="Gioppo N.M.R."/>
            <person name="Glienke-Blanco C."/>
            <person name="Godoy L.P."/>
            <person name="Guerra M.P."/>
            <person name="Karp S."/>
            <person name="Kava-Cordeiro V."/>
            <person name="Margarido V.P."/>
            <person name="Mathioni S.M."/>
            <person name="Menck-Soares M.A."/>
            <person name="Murace N.K."/>
            <person name="Nicolas M.F."/>
            <person name="Oliveira C.E.C."/>
            <person name="Pagnan N.A.B."/>
            <person name="Pamphile J.A."/>
            <person name="Patussi E.V."/>
            <person name="Pereira L.F.P."/>
            <person name="Pereira-Ferrari L."/>
            <person name="Pinto F.G.S."/>
            <person name="Precoma C."/>
            <person name="Prioli A.J."/>
            <person name="Prioli S.M.A.P."/>
            <person name="Raittz R.T."/>
            <person name="Ramos H.J.O."/>
            <person name="Ribeiro E.M.S.F."/>
            <person name="Rigo L.U."/>
            <person name="Rocha C.L.M.S.C."/>
            <person name="Rocha S.N."/>
            <person name="Santos K."/>
            <person name="Satori D."/>
            <person name="Silva A.G."/>
            <person name="Simao R.C.G."/>
            <person name="Soares M.A.M."/>
            <person name="Souza E.M."/>
            <person name="Steffens M.B.R."/>
            <person name="Steindel M."/>
            <person name="Tadra-Sfeir M.Z."/>
            <person name="Takahashi E.K."/>
            <person name="Torres R.A."/>
            <person name="Valle J.S."/>
            <person name="Vernal J.I."/>
            <person name="Vilas-Boas L.A."/>
            <person name="Watanabe M.A.E."/>
            <person name="Weiss V.A."/>
            <person name="Yates M.A."/>
            <person name="Souza E.M."/>
        </authorList>
    </citation>
    <scope>NUCLEOTIDE SEQUENCE [LARGE SCALE GENOMIC DNA]</scope>
    <source>
        <strain evidence="1 2">SmR1</strain>
    </source>
</reference>
<dbReference type="KEGG" id="hse:Hsero_0869"/>
<accession>D8J050</accession>
<dbReference type="HOGENOM" id="CLU_1701848_0_0_4"/>
<gene>
    <name evidence="1" type="ordered locus">Hsero_0869</name>
</gene>
<dbReference type="EMBL" id="CP002039">
    <property type="protein sequence ID" value="ADJ62387.1"/>
    <property type="molecule type" value="Genomic_DNA"/>
</dbReference>
<name>D8J050_HERSS</name>
<evidence type="ECO:0000313" key="2">
    <source>
        <dbReference type="Proteomes" id="UP000000329"/>
    </source>
</evidence>
<evidence type="ECO:0000313" key="1">
    <source>
        <dbReference type="EMBL" id="ADJ62387.1"/>
    </source>
</evidence>